<comment type="caution">
    <text evidence="1">The sequence shown here is derived from an EMBL/GenBank/DDBJ whole genome shotgun (WGS) entry which is preliminary data.</text>
</comment>
<proteinExistence type="predicted"/>
<evidence type="ECO:0000313" key="1">
    <source>
        <dbReference type="EMBL" id="GFA16161.1"/>
    </source>
</evidence>
<dbReference type="Gene3D" id="3.10.10.10">
    <property type="entry name" value="HIV Type 1 Reverse Transcriptase, subunit A, domain 1"/>
    <property type="match status" value="1"/>
</dbReference>
<protein>
    <submittedName>
        <fullName evidence="1">Putative reverse transcriptase domain-containing protein</fullName>
    </submittedName>
</protein>
<dbReference type="SUPFAM" id="SSF56672">
    <property type="entry name" value="DNA/RNA polymerases"/>
    <property type="match status" value="1"/>
</dbReference>
<keyword evidence="1" id="KW-0808">Transferase</keyword>
<accession>A0A699J6S0</accession>
<gene>
    <name evidence="1" type="ORF">Tci_588133</name>
</gene>
<name>A0A699J6S0_TANCI</name>
<dbReference type="InterPro" id="IPR032567">
    <property type="entry name" value="RTL1-rel"/>
</dbReference>
<dbReference type="InterPro" id="IPR043502">
    <property type="entry name" value="DNA/RNA_pol_sf"/>
</dbReference>
<dbReference type="GO" id="GO:0003964">
    <property type="term" value="F:RNA-directed DNA polymerase activity"/>
    <property type="evidence" value="ECO:0007669"/>
    <property type="project" value="UniProtKB-KW"/>
</dbReference>
<sequence>MLQVNIREVISPFKCTTLDDLLSRARVRYVNLLRKKYKEAKETKRKIKFGDHDAKNPKHNQGRKSCYKSGALNHMSKDYKKLIVLCYNFNQLGYNSNECLNLKPIKAKPLKSIKESKVEKAGISNPMARVYMMATKEDKVVRDFITDIFFENKSAKDISVVNEFLDVFHEDLPSIPPEGQVEFQIYLIPSATPIAKTPYHLAPSEMKELVNQLQELLDKVFIRPSSSPKGSSNFIR</sequence>
<keyword evidence="1" id="KW-0548">Nucleotidyltransferase</keyword>
<dbReference type="EMBL" id="BKCJ010378495">
    <property type="protein sequence ID" value="GFA16161.1"/>
    <property type="molecule type" value="Genomic_DNA"/>
</dbReference>
<reference evidence="1" key="1">
    <citation type="journal article" date="2019" name="Sci. Rep.">
        <title>Draft genome of Tanacetum cinerariifolium, the natural source of mosquito coil.</title>
        <authorList>
            <person name="Yamashiro T."/>
            <person name="Shiraishi A."/>
            <person name="Satake H."/>
            <person name="Nakayama K."/>
        </authorList>
    </citation>
    <scope>NUCLEOTIDE SEQUENCE</scope>
</reference>
<dbReference type="PANTHER" id="PTHR15503">
    <property type="entry name" value="LDOC1 RELATED"/>
    <property type="match status" value="1"/>
</dbReference>
<dbReference type="AlphaFoldDB" id="A0A699J6S0"/>
<dbReference type="PANTHER" id="PTHR15503:SF42">
    <property type="entry name" value="ZINC FINGER, CCHC-TYPE, RETROTRANSPOSON GAG DOMAIN, ASPARTIC PEPTIDASE DOMAIN PROTEIN-RELATED"/>
    <property type="match status" value="1"/>
</dbReference>
<organism evidence="1">
    <name type="scientific">Tanacetum cinerariifolium</name>
    <name type="common">Dalmatian daisy</name>
    <name type="synonym">Chrysanthemum cinerariifolium</name>
    <dbReference type="NCBI Taxonomy" id="118510"/>
    <lineage>
        <taxon>Eukaryota</taxon>
        <taxon>Viridiplantae</taxon>
        <taxon>Streptophyta</taxon>
        <taxon>Embryophyta</taxon>
        <taxon>Tracheophyta</taxon>
        <taxon>Spermatophyta</taxon>
        <taxon>Magnoliopsida</taxon>
        <taxon>eudicotyledons</taxon>
        <taxon>Gunneridae</taxon>
        <taxon>Pentapetalae</taxon>
        <taxon>asterids</taxon>
        <taxon>campanulids</taxon>
        <taxon>Asterales</taxon>
        <taxon>Asteraceae</taxon>
        <taxon>Asteroideae</taxon>
        <taxon>Anthemideae</taxon>
        <taxon>Anthemidinae</taxon>
        <taxon>Tanacetum</taxon>
    </lineage>
</organism>
<keyword evidence="1" id="KW-0695">RNA-directed DNA polymerase</keyword>